<proteinExistence type="predicted"/>
<feature type="domain" description="FecR protein" evidence="2">
    <location>
        <begin position="61"/>
        <end position="159"/>
    </location>
</feature>
<dbReference type="PANTHER" id="PTHR38731">
    <property type="entry name" value="LIPL45-RELATED LIPOPROTEIN-RELATED"/>
    <property type="match status" value="1"/>
</dbReference>
<protein>
    <submittedName>
        <fullName evidence="3">FecR family protein</fullName>
    </submittedName>
</protein>
<dbReference type="RefSeq" id="WP_073304277.1">
    <property type="nucleotide sequence ID" value="NZ_FRAW01000014.1"/>
</dbReference>
<gene>
    <name evidence="3" type="ORF">SAMN05720469_11439</name>
</gene>
<keyword evidence="4" id="KW-1185">Reference proteome</keyword>
<name>A0A1M6UK00_9BACT</name>
<dbReference type="InterPro" id="IPR006860">
    <property type="entry name" value="FecR"/>
</dbReference>
<dbReference type="AlphaFoldDB" id="A0A1M6UK00"/>
<reference evidence="4" key="1">
    <citation type="submission" date="2016-11" db="EMBL/GenBank/DDBJ databases">
        <authorList>
            <person name="Varghese N."/>
            <person name="Submissions S."/>
        </authorList>
    </citation>
    <scope>NUCLEOTIDE SEQUENCE [LARGE SCALE GENOMIC DNA]</scope>
    <source>
        <strain evidence="4">UWOS</strain>
    </source>
</reference>
<evidence type="ECO:0000256" key="1">
    <source>
        <dbReference type="SAM" id="SignalP"/>
    </source>
</evidence>
<accession>A0A1M6UK00</accession>
<evidence type="ECO:0000313" key="4">
    <source>
        <dbReference type="Proteomes" id="UP000184275"/>
    </source>
</evidence>
<feature type="chain" id="PRO_5012839085" evidence="1">
    <location>
        <begin position="25"/>
        <end position="618"/>
    </location>
</feature>
<feature type="signal peptide" evidence="1">
    <location>
        <begin position="1"/>
        <end position="24"/>
    </location>
</feature>
<dbReference type="Pfam" id="PF04773">
    <property type="entry name" value="FecR"/>
    <property type="match status" value="1"/>
</dbReference>
<dbReference type="Gene3D" id="2.60.120.1440">
    <property type="match status" value="1"/>
</dbReference>
<evidence type="ECO:0000259" key="2">
    <source>
        <dbReference type="Pfam" id="PF04773"/>
    </source>
</evidence>
<dbReference type="Proteomes" id="UP000184275">
    <property type="component" value="Unassembled WGS sequence"/>
</dbReference>
<sequence length="618" mass="68397">MQRFLPTGATTALLFLVLTAQAGAAEVHAKVRSALGEALRQKKESAEWSAVRIGNKIFEKDRLKTGKESEIVMALPDGSIVVVEEESEVSLAELNTKESAPQTQVEILSGNISFSAQKQVHQKSSFSFKTKHAVAAIRGTSGVVAIFRNQSIFSLASGKLQINSDLFLNGGETLLLDSAEHRVLQLASSGNIEFIKSIEEIIKDSTISYPEKLEQILNADSIYQENLQRLQSQVSCTLDILPDTVFNPTIELKGKCSAQNGTLHGAPLAFSQDGMFNQTVELDSTGFGPKIFHLHCNVNEYQVPCGEFKTYFTMRKITTELDSSAGFQLKTLSPVIASKDGILLEGTYKTRDSLAILRMNINGQISSGNLISEADGKEHAFSYQVPVANKQEFCNFSKLSVNFASMERIQREELDIDVQKVCAQKKRSASTVHFNSYDSLRCNADFFVSKAQNDSVSLEVLLDGASYFKESISKSAKIRVPLKSGIHEYSVEIQNSTGNKTRTTKRLGCFPAQKFSISLFGNKTEKLRIPPPPYGSTDEISKTLHFKIRLVENDPEYLTLVSVTQNGRTILRETNSQIQSLDYQIPVTLQRNGKNVFEIKVLHKNGSSETASKIYEVR</sequence>
<dbReference type="EMBL" id="FRAW01000014">
    <property type="protein sequence ID" value="SHK69555.1"/>
    <property type="molecule type" value="Genomic_DNA"/>
</dbReference>
<keyword evidence="1" id="KW-0732">Signal</keyword>
<evidence type="ECO:0000313" key="3">
    <source>
        <dbReference type="EMBL" id="SHK69555.1"/>
    </source>
</evidence>
<organism evidence="3 4">
    <name type="scientific">Fibrobacter intestinalis</name>
    <dbReference type="NCBI Taxonomy" id="28122"/>
    <lineage>
        <taxon>Bacteria</taxon>
        <taxon>Pseudomonadati</taxon>
        <taxon>Fibrobacterota</taxon>
        <taxon>Fibrobacteria</taxon>
        <taxon>Fibrobacterales</taxon>
        <taxon>Fibrobacteraceae</taxon>
        <taxon>Fibrobacter</taxon>
    </lineage>
</organism>